<sequence length="34" mass="3700">MQLLEYLPFVVPDRGMGRVGIASEKGELPHMDGG</sequence>
<organism evidence="1 2">
    <name type="scientific">Polystyrenella longa</name>
    <dbReference type="NCBI Taxonomy" id="2528007"/>
    <lineage>
        <taxon>Bacteria</taxon>
        <taxon>Pseudomonadati</taxon>
        <taxon>Planctomycetota</taxon>
        <taxon>Planctomycetia</taxon>
        <taxon>Planctomycetales</taxon>
        <taxon>Planctomycetaceae</taxon>
        <taxon>Polystyrenella</taxon>
    </lineage>
</organism>
<evidence type="ECO:0000313" key="1">
    <source>
        <dbReference type="EMBL" id="QDU79341.1"/>
    </source>
</evidence>
<gene>
    <name evidence="1" type="ORF">Pla110_10490</name>
</gene>
<accession>A0A518CJD6</accession>
<keyword evidence="2" id="KW-1185">Reference proteome</keyword>
<protein>
    <submittedName>
        <fullName evidence="1">Uncharacterized protein</fullName>
    </submittedName>
</protein>
<dbReference type="EMBL" id="CP036281">
    <property type="protein sequence ID" value="QDU79341.1"/>
    <property type="molecule type" value="Genomic_DNA"/>
</dbReference>
<dbReference type="AlphaFoldDB" id="A0A518CJD6"/>
<dbReference type="KEGG" id="plon:Pla110_10490"/>
<proteinExistence type="predicted"/>
<name>A0A518CJD6_9PLAN</name>
<reference evidence="1 2" key="1">
    <citation type="submission" date="2019-02" db="EMBL/GenBank/DDBJ databases">
        <title>Deep-cultivation of Planctomycetes and their phenomic and genomic characterization uncovers novel biology.</title>
        <authorList>
            <person name="Wiegand S."/>
            <person name="Jogler M."/>
            <person name="Boedeker C."/>
            <person name="Pinto D."/>
            <person name="Vollmers J."/>
            <person name="Rivas-Marin E."/>
            <person name="Kohn T."/>
            <person name="Peeters S.H."/>
            <person name="Heuer A."/>
            <person name="Rast P."/>
            <person name="Oberbeckmann S."/>
            <person name="Bunk B."/>
            <person name="Jeske O."/>
            <person name="Meyerdierks A."/>
            <person name="Storesund J.E."/>
            <person name="Kallscheuer N."/>
            <person name="Luecker S."/>
            <person name="Lage O.M."/>
            <person name="Pohl T."/>
            <person name="Merkel B.J."/>
            <person name="Hornburger P."/>
            <person name="Mueller R.-W."/>
            <person name="Bruemmer F."/>
            <person name="Labrenz M."/>
            <person name="Spormann A.M."/>
            <person name="Op den Camp H."/>
            <person name="Overmann J."/>
            <person name="Amann R."/>
            <person name="Jetten M.S.M."/>
            <person name="Mascher T."/>
            <person name="Medema M.H."/>
            <person name="Devos D.P."/>
            <person name="Kaster A.-K."/>
            <person name="Ovreas L."/>
            <person name="Rohde M."/>
            <person name="Galperin M.Y."/>
            <person name="Jogler C."/>
        </authorList>
    </citation>
    <scope>NUCLEOTIDE SEQUENCE [LARGE SCALE GENOMIC DNA]</scope>
    <source>
        <strain evidence="1 2">Pla110</strain>
    </source>
</reference>
<evidence type="ECO:0000313" key="2">
    <source>
        <dbReference type="Proteomes" id="UP000317178"/>
    </source>
</evidence>
<dbReference type="Proteomes" id="UP000317178">
    <property type="component" value="Chromosome"/>
</dbReference>